<evidence type="ECO:0000256" key="7">
    <source>
        <dbReference type="PIRSR" id="PIRSR601501-1"/>
    </source>
</evidence>
<feature type="binding site" evidence="7">
    <location>
        <position position="470"/>
    </location>
    <ligand>
        <name>Mg(2+)</name>
        <dbReference type="ChEBI" id="CHEBI:18420"/>
    </ligand>
</feature>
<keyword evidence="6" id="KW-0560">Oxidoreductase</keyword>
<reference evidence="8 9" key="1">
    <citation type="submission" date="2020-04" db="EMBL/GenBank/DDBJ databases">
        <authorList>
            <person name="Hogendoorn C."/>
        </authorList>
    </citation>
    <scope>NUCLEOTIDE SEQUENCE [LARGE SCALE GENOMIC DNA]</scope>
    <source>
        <strain evidence="8">COOX1</strain>
    </source>
</reference>
<evidence type="ECO:0000313" key="8">
    <source>
        <dbReference type="EMBL" id="CAB3395098.1"/>
    </source>
</evidence>
<feature type="binding site" evidence="7">
    <location>
        <position position="73"/>
    </location>
    <ligand>
        <name>Ni(2+)</name>
        <dbReference type="ChEBI" id="CHEBI:49786"/>
    </ligand>
</feature>
<feature type="binding site" evidence="7">
    <location>
        <position position="73"/>
    </location>
    <ligand>
        <name>Fe cation</name>
        <dbReference type="ChEBI" id="CHEBI:24875"/>
    </ligand>
</feature>
<feature type="binding site" evidence="7">
    <location>
        <position position="521"/>
    </location>
    <ligand>
        <name>Fe cation</name>
        <dbReference type="ChEBI" id="CHEBI:24875"/>
    </ligand>
</feature>
<dbReference type="PROSITE" id="PS00507">
    <property type="entry name" value="NI_HGENASE_L_1"/>
    <property type="match status" value="1"/>
</dbReference>
<dbReference type="InterPro" id="IPR029014">
    <property type="entry name" value="NiFe-Hase_large"/>
</dbReference>
<organism evidence="8 9">
    <name type="scientific">Kyrpidia spormannii</name>
    <dbReference type="NCBI Taxonomy" id="2055160"/>
    <lineage>
        <taxon>Bacteria</taxon>
        <taxon>Bacillati</taxon>
        <taxon>Bacillota</taxon>
        <taxon>Bacilli</taxon>
        <taxon>Bacillales</taxon>
        <taxon>Alicyclobacillaceae</taxon>
        <taxon>Kyrpidia</taxon>
    </lineage>
</organism>
<dbReference type="InterPro" id="IPR018194">
    <property type="entry name" value="Ni-dep_hyd_lsu_Ni_BS"/>
</dbReference>
<keyword evidence="5 7" id="KW-0479">Metal-binding</keyword>
<name>A0A6F9EBE5_9BACL</name>
<dbReference type="PANTHER" id="PTHR42958">
    <property type="entry name" value="HYDROGENASE-2 LARGE CHAIN"/>
    <property type="match status" value="1"/>
</dbReference>
<evidence type="ECO:0000256" key="5">
    <source>
        <dbReference type="ARBA" id="ARBA00022723"/>
    </source>
</evidence>
<dbReference type="SUPFAM" id="SSF56762">
    <property type="entry name" value="HydB/Nqo4-like"/>
    <property type="match status" value="1"/>
</dbReference>
<dbReference type="AlphaFoldDB" id="A0A6F9EBE5"/>
<sequence length="557" mass="62241">MSKSVTQSGRKLETKVHALGRVEGDLDVRVMIEDGVVVDAWTEATMFRGFEIILKGKDPQSGLIVTPRICGICGGSHLTKAVYALDTAWHTEVPPNATLVRNIAQASETLQSIPRWFYALFAIGLTHRKYSPSKLYEEVVRRWAPFEGTSYEAGVTVSTKPVEIYAIFGGQWPHSSFMVPGGVMCGPTLSDVTRSISILEYYREAWLEKVWLGCSLERWLENKTWKDVLDWLNEKPEHRDSDLGLFIRYSLDVGLDKIGGGPGRYLAAGSFFNPEKYRYPSIEGRNDALIARSGVYDGENFHDFDQSRIREDHTHSFFRGGASLHPFEGVTEPLDPVEAQSEGKYTWAKAPRYDLPGKGEISLEAGPLARQVVAGRPGAESWQDYDPLFLNIVKEIGPSVMVRVLARMHESAKYYLRVRDWLQQIDLNEKFYIKPQELPEGRGFGATEAARGALADWIQIKDGKIENYQVITPTAWNIGPRDRHGNRGPIETAMIGTPVNDPDDPVELANIAQSYDSCLVCTVHAYDAKTHKQLARYEVGPVSVAPTTSGSVFVRKA</sequence>
<evidence type="ECO:0000313" key="9">
    <source>
        <dbReference type="Proteomes" id="UP000502196"/>
    </source>
</evidence>
<dbReference type="InterPro" id="IPR050867">
    <property type="entry name" value="NiFe/NiFeSe_hydrgnase_LSU"/>
</dbReference>
<comment type="subcellular location">
    <subcellularLocation>
        <location evidence="2">Cell envelope</location>
    </subcellularLocation>
</comment>
<dbReference type="Pfam" id="PF00374">
    <property type="entry name" value="NiFeSe_Hases"/>
    <property type="match status" value="2"/>
</dbReference>
<dbReference type="GO" id="GO:0030313">
    <property type="term" value="C:cell envelope"/>
    <property type="evidence" value="ECO:0007669"/>
    <property type="project" value="UniProtKB-SubCell"/>
</dbReference>
<keyword evidence="7" id="KW-0460">Magnesium</keyword>
<comment type="cofactor">
    <cofactor evidence="7">
        <name>Fe cation</name>
        <dbReference type="ChEBI" id="CHEBI:24875"/>
    </cofactor>
</comment>
<comment type="cofactor">
    <cofactor evidence="1 7">
        <name>Ni(2+)</name>
        <dbReference type="ChEBI" id="CHEBI:49786"/>
    </cofactor>
</comment>
<feature type="binding site" evidence="7">
    <location>
        <position position="518"/>
    </location>
    <ligand>
        <name>Ni(2+)</name>
        <dbReference type="ChEBI" id="CHEBI:49786"/>
    </ligand>
</feature>
<dbReference type="PANTHER" id="PTHR42958:SF4">
    <property type="entry name" value="HYDROGENASE EXPRESSION_FORMATION PROTEIN HUPK"/>
    <property type="match status" value="1"/>
</dbReference>
<proteinExistence type="inferred from homology"/>
<dbReference type="GO" id="GO:0016151">
    <property type="term" value="F:nickel cation binding"/>
    <property type="evidence" value="ECO:0007669"/>
    <property type="project" value="InterPro"/>
</dbReference>
<dbReference type="GO" id="GO:0008901">
    <property type="term" value="F:ferredoxin hydrogenase activity"/>
    <property type="evidence" value="ECO:0007669"/>
    <property type="project" value="InterPro"/>
</dbReference>
<evidence type="ECO:0000256" key="1">
    <source>
        <dbReference type="ARBA" id="ARBA00001967"/>
    </source>
</evidence>
<dbReference type="EMBL" id="LR792683">
    <property type="protein sequence ID" value="CAB3395098.1"/>
    <property type="molecule type" value="Genomic_DNA"/>
</dbReference>
<evidence type="ECO:0000256" key="3">
    <source>
        <dbReference type="ARBA" id="ARBA00009292"/>
    </source>
</evidence>
<feature type="binding site" evidence="7">
    <location>
        <position position="524"/>
    </location>
    <ligand>
        <name>Mg(2+)</name>
        <dbReference type="ChEBI" id="CHEBI:18420"/>
    </ligand>
</feature>
<evidence type="ECO:0000256" key="6">
    <source>
        <dbReference type="ARBA" id="ARBA00023002"/>
    </source>
</evidence>
<comment type="similarity">
    <text evidence="3">Belongs to the [NiFe]/[NiFeSe] hydrogenase large subunit family.</text>
</comment>
<keyword evidence="7" id="KW-0408">Iron</keyword>
<feature type="binding site" evidence="7">
    <location>
        <position position="51"/>
    </location>
    <ligand>
        <name>Mg(2+)</name>
        <dbReference type="ChEBI" id="CHEBI:18420"/>
    </ligand>
</feature>
<dbReference type="Proteomes" id="UP000502196">
    <property type="component" value="Chromosome"/>
</dbReference>
<evidence type="ECO:0000256" key="2">
    <source>
        <dbReference type="ARBA" id="ARBA00004196"/>
    </source>
</evidence>
<dbReference type="RefSeq" id="WP_170086198.1">
    <property type="nucleotide sequence ID" value="NZ_CP047971.1"/>
</dbReference>
<evidence type="ECO:0000256" key="4">
    <source>
        <dbReference type="ARBA" id="ARBA00022596"/>
    </source>
</evidence>
<gene>
    <name evidence="8" type="ORF">COOX1_2740</name>
</gene>
<protein>
    <submittedName>
        <fullName evidence="8">Nickel-dependent hydrogenase large subunit</fullName>
    </submittedName>
</protein>
<keyword evidence="4 7" id="KW-0533">Nickel</keyword>
<feature type="binding site" evidence="7">
    <location>
        <position position="70"/>
    </location>
    <ligand>
        <name>Ni(2+)</name>
        <dbReference type="ChEBI" id="CHEBI:49786"/>
    </ligand>
</feature>
<dbReference type="Gene3D" id="1.10.645.10">
    <property type="entry name" value="Cytochrome-c3 Hydrogenase, chain B"/>
    <property type="match status" value="1"/>
</dbReference>
<dbReference type="InterPro" id="IPR001501">
    <property type="entry name" value="Ni-dep_hyd_lsu"/>
</dbReference>
<accession>A0A6F9EBE5</accession>